<sequence length="595" mass="62781">MSGLSTHLPAVFTLAVVLAIFAAFLSERLRPDAVVLGGVAALLAGGVLSKDDFLAVFSNAGPITVAAMFILSGALVRTGTIAAFGTQVTALARRAPRLAMAALVGAVVVLSAFMNNTPVVIILIPVVIQLAETLGLAPSRFLIPLSYAAILGGTCTLIGTSTNLLVDGVARAQGLAPFGMFEITLAGLILAAVGLVYLTLAGRVLLPDRQTAAGTLDGHTRRRFLAEVVIPEGSSLIGRAPGEVSLFTRHGRRLLDVLRGDESLRADMAAVRLQAGDRVVIRTPLAEVMTLREESRVALGQAPAVTAVRGREMLVVEGLVAPDSPLVGRTLRRLRLRRRYGVYPLALHRHGAGLRGELESVPVRSGDTLVLEGAPDDIRRLSEETGIVNLSEPRDRAVRRRKWPIGLAAVLAVMALAALDVMPIVSLAVIAVAVVIVTGCIESDEAYRAVDWRILVMIFGMLAVSRAMETTGAMHLIVDAVLLVIAGLPPLVILAVVYALTSLMTEMISNNAVAVLLTPIVIGIAAQLGLDPRPFVVAVMFGASASFATPIGYQTNTMVYSAGGYRFADFLRIGLPLNVLIGVVAVLIIPVFWPF</sequence>
<feature type="transmembrane region" description="Helical" evidence="7">
    <location>
        <begin position="535"/>
        <end position="553"/>
    </location>
</feature>
<feature type="transmembrane region" description="Helical" evidence="7">
    <location>
        <begin position="145"/>
        <end position="166"/>
    </location>
</feature>
<dbReference type="RefSeq" id="WP_184434049.1">
    <property type="nucleotide sequence ID" value="NZ_JACIGI010000011.1"/>
</dbReference>
<dbReference type="EMBL" id="JACIGI010000011">
    <property type="protein sequence ID" value="MBB4285954.1"/>
    <property type="molecule type" value="Genomic_DNA"/>
</dbReference>
<dbReference type="InterPro" id="IPR036721">
    <property type="entry name" value="RCK_C_sf"/>
</dbReference>
<keyword evidence="10" id="KW-1185">Reference proteome</keyword>
<keyword evidence="2" id="KW-0813">Transport</keyword>
<proteinExistence type="predicted"/>
<dbReference type="GO" id="GO:0005886">
    <property type="term" value="C:plasma membrane"/>
    <property type="evidence" value="ECO:0007669"/>
    <property type="project" value="TreeGrafter"/>
</dbReference>
<dbReference type="Pfam" id="PF02080">
    <property type="entry name" value="TrkA_C"/>
    <property type="match status" value="2"/>
</dbReference>
<feature type="transmembrane region" description="Helical" evidence="7">
    <location>
        <begin position="573"/>
        <end position="593"/>
    </location>
</feature>
<dbReference type="PANTHER" id="PTHR43652">
    <property type="entry name" value="BASIC AMINO ACID ANTIPORTER YFCC-RELATED"/>
    <property type="match status" value="1"/>
</dbReference>
<feature type="transmembrane region" description="Helical" evidence="7">
    <location>
        <begin position="33"/>
        <end position="49"/>
    </location>
</feature>
<evidence type="ECO:0000256" key="7">
    <source>
        <dbReference type="SAM" id="Phobius"/>
    </source>
</evidence>
<keyword evidence="6 7" id="KW-0472">Membrane</keyword>
<dbReference type="PROSITE" id="PS01271">
    <property type="entry name" value="NA_SULFATE"/>
    <property type="match status" value="1"/>
</dbReference>
<dbReference type="Pfam" id="PF03600">
    <property type="entry name" value="CitMHS"/>
    <property type="match status" value="1"/>
</dbReference>
<reference evidence="9 10" key="1">
    <citation type="submission" date="2020-08" db="EMBL/GenBank/DDBJ databases">
        <title>Genome sequencing of Purple Non-Sulfur Bacteria from various extreme environments.</title>
        <authorList>
            <person name="Mayer M."/>
        </authorList>
    </citation>
    <scope>NUCLEOTIDE SEQUENCE [LARGE SCALE GENOMIC DNA]</scope>
    <source>
        <strain evidence="9 10">JA135</strain>
    </source>
</reference>
<name>A0A7W6S0D3_9PROT</name>
<feature type="domain" description="RCK C-terminal" evidence="8">
    <location>
        <begin position="303"/>
        <end position="387"/>
    </location>
</feature>
<comment type="caution">
    <text evidence="9">The sequence shown here is derived from an EMBL/GenBank/DDBJ whole genome shotgun (WGS) entry which is preliminary data.</text>
</comment>
<dbReference type="PROSITE" id="PS51202">
    <property type="entry name" value="RCK_C"/>
    <property type="match status" value="2"/>
</dbReference>
<feature type="transmembrane region" description="Helical" evidence="7">
    <location>
        <begin position="178"/>
        <end position="200"/>
    </location>
</feature>
<evidence type="ECO:0000256" key="6">
    <source>
        <dbReference type="ARBA" id="ARBA00023136"/>
    </source>
</evidence>
<keyword evidence="4" id="KW-0677">Repeat</keyword>
<feature type="transmembrane region" description="Helical" evidence="7">
    <location>
        <begin position="512"/>
        <end position="529"/>
    </location>
</feature>
<feature type="transmembrane region" description="Helical" evidence="7">
    <location>
        <begin position="425"/>
        <end position="443"/>
    </location>
</feature>
<dbReference type="SUPFAM" id="SSF116726">
    <property type="entry name" value="TrkA C-terminal domain-like"/>
    <property type="match status" value="2"/>
</dbReference>
<dbReference type="InterPro" id="IPR031312">
    <property type="entry name" value="Na/sul_symport_CS"/>
</dbReference>
<feature type="transmembrane region" description="Helical" evidence="7">
    <location>
        <begin position="480"/>
        <end position="500"/>
    </location>
</feature>
<dbReference type="GO" id="GO:0006813">
    <property type="term" value="P:potassium ion transport"/>
    <property type="evidence" value="ECO:0007669"/>
    <property type="project" value="InterPro"/>
</dbReference>
<evidence type="ECO:0000259" key="8">
    <source>
        <dbReference type="PROSITE" id="PS51202"/>
    </source>
</evidence>
<feature type="transmembrane region" description="Helical" evidence="7">
    <location>
        <begin position="6"/>
        <end position="26"/>
    </location>
</feature>
<dbReference type="Proteomes" id="UP000555728">
    <property type="component" value="Unassembled WGS sequence"/>
</dbReference>
<gene>
    <name evidence="9" type="ORF">GGD88_001677</name>
</gene>
<evidence type="ECO:0000313" key="9">
    <source>
        <dbReference type="EMBL" id="MBB4285954.1"/>
    </source>
</evidence>
<keyword evidence="3 7" id="KW-0812">Transmembrane</keyword>
<comment type="subcellular location">
    <subcellularLocation>
        <location evidence="1">Membrane</location>
        <topology evidence="1">Multi-pass membrane protein</topology>
    </subcellularLocation>
</comment>
<keyword evidence="5 7" id="KW-1133">Transmembrane helix</keyword>
<dbReference type="Gene3D" id="3.30.70.1450">
    <property type="entry name" value="Regulator of K+ conductance, C-terminal domain"/>
    <property type="match status" value="2"/>
</dbReference>
<organism evidence="9 10">
    <name type="scientific">Roseospira goensis</name>
    <dbReference type="NCBI Taxonomy" id="391922"/>
    <lineage>
        <taxon>Bacteria</taxon>
        <taxon>Pseudomonadati</taxon>
        <taxon>Pseudomonadota</taxon>
        <taxon>Alphaproteobacteria</taxon>
        <taxon>Rhodospirillales</taxon>
        <taxon>Rhodospirillaceae</taxon>
        <taxon>Roseospira</taxon>
    </lineage>
</organism>
<evidence type="ECO:0000256" key="3">
    <source>
        <dbReference type="ARBA" id="ARBA00022692"/>
    </source>
</evidence>
<protein>
    <submittedName>
        <fullName evidence="9">Di/tricarboxylate transporter</fullName>
    </submittedName>
</protein>
<accession>A0A7W6S0D3</accession>
<evidence type="ECO:0000256" key="2">
    <source>
        <dbReference type="ARBA" id="ARBA00022448"/>
    </source>
</evidence>
<dbReference type="PANTHER" id="PTHR43652:SF2">
    <property type="entry name" value="BASIC AMINO ACID ANTIPORTER YFCC-RELATED"/>
    <property type="match status" value="1"/>
</dbReference>
<feature type="transmembrane region" description="Helical" evidence="7">
    <location>
        <begin position="55"/>
        <end position="76"/>
    </location>
</feature>
<feature type="domain" description="RCK C-terminal" evidence="8">
    <location>
        <begin position="213"/>
        <end position="297"/>
    </location>
</feature>
<dbReference type="InterPro" id="IPR051679">
    <property type="entry name" value="DASS-Related_Transporters"/>
</dbReference>
<feature type="transmembrane region" description="Helical" evidence="7">
    <location>
        <begin position="450"/>
        <end position="468"/>
    </location>
</feature>
<evidence type="ECO:0000256" key="4">
    <source>
        <dbReference type="ARBA" id="ARBA00022737"/>
    </source>
</evidence>
<evidence type="ECO:0000256" key="1">
    <source>
        <dbReference type="ARBA" id="ARBA00004141"/>
    </source>
</evidence>
<evidence type="ECO:0000313" key="10">
    <source>
        <dbReference type="Proteomes" id="UP000555728"/>
    </source>
</evidence>
<dbReference type="InterPro" id="IPR006037">
    <property type="entry name" value="RCK_C"/>
</dbReference>
<dbReference type="InterPro" id="IPR004680">
    <property type="entry name" value="Cit_transptr-like_dom"/>
</dbReference>
<dbReference type="AlphaFoldDB" id="A0A7W6S0D3"/>
<dbReference type="GO" id="GO:0008324">
    <property type="term" value="F:monoatomic cation transmembrane transporter activity"/>
    <property type="evidence" value="ECO:0007669"/>
    <property type="project" value="InterPro"/>
</dbReference>
<evidence type="ECO:0000256" key="5">
    <source>
        <dbReference type="ARBA" id="ARBA00022989"/>
    </source>
</evidence>